<dbReference type="Proteomes" id="UP000033411">
    <property type="component" value="Unassembled WGS sequence"/>
</dbReference>
<accession>A0A0F5Q380</accession>
<reference evidence="2 3" key="1">
    <citation type="submission" date="2015-03" db="EMBL/GenBank/DDBJ databases">
        <authorList>
            <person name="Lepp D."/>
            <person name="Hassan Y.I."/>
            <person name="Li X.-Z."/>
            <person name="Zhou T."/>
        </authorList>
    </citation>
    <scope>NUCLEOTIDE SEQUENCE [LARGE SCALE GENOMIC DNA]</scope>
    <source>
        <strain evidence="2 3">E84</strain>
    </source>
</reference>
<keyword evidence="1" id="KW-0472">Membrane</keyword>
<feature type="transmembrane region" description="Helical" evidence="1">
    <location>
        <begin position="12"/>
        <end position="33"/>
    </location>
</feature>
<keyword evidence="1" id="KW-1133">Transmembrane helix</keyword>
<evidence type="ECO:0000313" key="3">
    <source>
        <dbReference type="Proteomes" id="UP000033411"/>
    </source>
</evidence>
<dbReference type="EMBL" id="LANJ01000046">
    <property type="protein sequence ID" value="KKC35345.1"/>
    <property type="molecule type" value="Genomic_DNA"/>
</dbReference>
<dbReference type="AlphaFoldDB" id="A0A0F5Q380"/>
<gene>
    <name evidence="2" type="ORF">WH87_17385</name>
</gene>
<evidence type="ECO:0000256" key="1">
    <source>
        <dbReference type="SAM" id="Phobius"/>
    </source>
</evidence>
<dbReference type="RefSeq" id="WP_046138894.1">
    <property type="nucleotide sequence ID" value="NZ_LANJ01000046.1"/>
</dbReference>
<keyword evidence="1" id="KW-0812">Transmembrane</keyword>
<comment type="caution">
    <text evidence="2">The sequence shown here is derived from an EMBL/GenBank/DDBJ whole genome shotgun (WGS) entry which is preliminary data.</text>
</comment>
<sequence>MTVPSLRRKVLFSAPTAAVVVPLFMCTALNALLRPWLAERLGGTLVLFGNAVRGPDRWWSFDAATRADHPVLTGFLSTSDGALAMMTFALIALLLIGGWAFARIHRRLAKPRSRPDY</sequence>
<dbReference type="PATRIC" id="fig|1293439.3.peg.3546"/>
<name>A0A0F5Q380_9HYPH</name>
<organism evidence="2 3">
    <name type="scientific">Devosia epidermidihirudinis</name>
    <dbReference type="NCBI Taxonomy" id="1293439"/>
    <lineage>
        <taxon>Bacteria</taxon>
        <taxon>Pseudomonadati</taxon>
        <taxon>Pseudomonadota</taxon>
        <taxon>Alphaproteobacteria</taxon>
        <taxon>Hyphomicrobiales</taxon>
        <taxon>Devosiaceae</taxon>
        <taxon>Devosia</taxon>
    </lineage>
</organism>
<dbReference type="OrthoDB" id="7205277at2"/>
<evidence type="ECO:0000313" key="2">
    <source>
        <dbReference type="EMBL" id="KKC35345.1"/>
    </source>
</evidence>
<proteinExistence type="predicted"/>
<feature type="transmembrane region" description="Helical" evidence="1">
    <location>
        <begin position="82"/>
        <end position="102"/>
    </location>
</feature>
<keyword evidence="3" id="KW-1185">Reference proteome</keyword>
<protein>
    <submittedName>
        <fullName evidence="2">Uncharacterized protein</fullName>
    </submittedName>
</protein>